<evidence type="ECO:0000313" key="4">
    <source>
        <dbReference type="Proteomes" id="UP000279236"/>
    </source>
</evidence>
<keyword evidence="2" id="KW-0732">Signal</keyword>
<feature type="chain" id="PRO_5019195941" description="RlpA-like protein double-psi beta-barrel domain-containing protein" evidence="2">
    <location>
        <begin position="16"/>
        <end position="286"/>
    </location>
</feature>
<dbReference type="EMBL" id="RSCE01000008">
    <property type="protein sequence ID" value="RSH80588.1"/>
    <property type="molecule type" value="Genomic_DNA"/>
</dbReference>
<accession>A0A427XP43</accession>
<sequence length="286" mass="28786">MRSALLLALLPLIAAIPTPNANSDVAVTHNKRGGHGGHGGHGCKAHGSSGGDNGSDTPAAEASPTPAESAVDTPAAEATPTPAESASADAQATPDAAASDASQGSESPSTTQTDDAAATSAAASSDGQQSPATSGVNDPEGSGPFSGGIATFYNLGTQATACGGRFGNDIPVVAVSEEVFNSWGQDGAPSFPNGAPVCGKVISIWKSDDPSSTQLAQIQDICPGGSCKNKRDLDMSPGLFQALWPNDPIAQGTFPVSWQYVDHQGDLPSLPVSGDFDPYFQQTHEV</sequence>
<gene>
    <name evidence="3" type="ORF">EHS24_009170</name>
</gene>
<dbReference type="CDD" id="cd22191">
    <property type="entry name" value="DPBB_RlpA_EXP_N-like"/>
    <property type="match status" value="1"/>
</dbReference>
<dbReference type="InterPro" id="IPR036908">
    <property type="entry name" value="RlpA-like_sf"/>
</dbReference>
<dbReference type="STRING" id="105984.A0A427XP43"/>
<dbReference type="SUPFAM" id="SSF50685">
    <property type="entry name" value="Barwin-like endoglucanases"/>
    <property type="match status" value="1"/>
</dbReference>
<evidence type="ECO:0000256" key="1">
    <source>
        <dbReference type="SAM" id="MobiDB-lite"/>
    </source>
</evidence>
<reference evidence="3 4" key="1">
    <citation type="submission" date="2018-11" db="EMBL/GenBank/DDBJ databases">
        <title>Genome sequence of Apiotrichum porosum DSM 27194.</title>
        <authorList>
            <person name="Aliyu H."/>
            <person name="Gorte O."/>
            <person name="Ochsenreither K."/>
        </authorList>
    </citation>
    <scope>NUCLEOTIDE SEQUENCE [LARGE SCALE GENOMIC DNA]</scope>
    <source>
        <strain evidence="3 4">DSM 27194</strain>
    </source>
</reference>
<keyword evidence="4" id="KW-1185">Reference proteome</keyword>
<evidence type="ECO:0008006" key="5">
    <source>
        <dbReference type="Google" id="ProtNLM"/>
    </source>
</evidence>
<proteinExistence type="predicted"/>
<name>A0A427XP43_9TREE</name>
<dbReference type="Gene3D" id="2.40.40.10">
    <property type="entry name" value="RlpA-like domain"/>
    <property type="match status" value="1"/>
</dbReference>
<organism evidence="3 4">
    <name type="scientific">Apiotrichum porosum</name>
    <dbReference type="NCBI Taxonomy" id="105984"/>
    <lineage>
        <taxon>Eukaryota</taxon>
        <taxon>Fungi</taxon>
        <taxon>Dikarya</taxon>
        <taxon>Basidiomycota</taxon>
        <taxon>Agaricomycotina</taxon>
        <taxon>Tremellomycetes</taxon>
        <taxon>Trichosporonales</taxon>
        <taxon>Trichosporonaceae</taxon>
        <taxon>Apiotrichum</taxon>
    </lineage>
</organism>
<dbReference type="Proteomes" id="UP000279236">
    <property type="component" value="Unassembled WGS sequence"/>
</dbReference>
<evidence type="ECO:0000256" key="2">
    <source>
        <dbReference type="SAM" id="SignalP"/>
    </source>
</evidence>
<evidence type="ECO:0000313" key="3">
    <source>
        <dbReference type="EMBL" id="RSH80588.1"/>
    </source>
</evidence>
<comment type="caution">
    <text evidence="3">The sequence shown here is derived from an EMBL/GenBank/DDBJ whole genome shotgun (WGS) entry which is preliminary data.</text>
</comment>
<protein>
    <recommendedName>
        <fullName evidence="5">RlpA-like protein double-psi beta-barrel domain-containing protein</fullName>
    </recommendedName>
</protein>
<dbReference type="RefSeq" id="XP_028475535.1">
    <property type="nucleotide sequence ID" value="XM_028624463.1"/>
</dbReference>
<feature type="region of interest" description="Disordered" evidence="1">
    <location>
        <begin position="25"/>
        <end position="143"/>
    </location>
</feature>
<feature type="compositionally biased region" description="Gly residues" evidence="1">
    <location>
        <begin position="36"/>
        <end position="53"/>
    </location>
</feature>
<feature type="signal peptide" evidence="2">
    <location>
        <begin position="1"/>
        <end position="15"/>
    </location>
</feature>
<dbReference type="GeneID" id="39593713"/>
<feature type="compositionally biased region" description="Low complexity" evidence="1">
    <location>
        <begin position="57"/>
        <end position="132"/>
    </location>
</feature>
<dbReference type="AlphaFoldDB" id="A0A427XP43"/>